<dbReference type="KEGG" id="lby:Lbys_3131"/>
<dbReference type="PROSITE" id="PS51257">
    <property type="entry name" value="PROKAR_LIPOPROTEIN"/>
    <property type="match status" value="1"/>
</dbReference>
<protein>
    <recommendedName>
        <fullName evidence="1">DUF306 domain-containing protein</fullName>
    </recommendedName>
</protein>
<evidence type="ECO:0000259" key="1">
    <source>
        <dbReference type="Pfam" id="PF03724"/>
    </source>
</evidence>
<dbReference type="Proteomes" id="UP000007435">
    <property type="component" value="Chromosome"/>
</dbReference>
<dbReference type="PANTHER" id="PTHR35535">
    <property type="entry name" value="HEAT SHOCK PROTEIN HSLJ"/>
    <property type="match status" value="1"/>
</dbReference>
<dbReference type="eggNOG" id="COG3015">
    <property type="taxonomic scope" value="Bacteria"/>
</dbReference>
<gene>
    <name evidence="2" type="ordered locus">Lbys_3131</name>
</gene>
<dbReference type="InterPro" id="IPR038670">
    <property type="entry name" value="HslJ-like_sf"/>
</dbReference>
<sequence>MKNFILITLLLAVFSCAKKQYSSHNSMNSLDWNGVYEGRLPGGNAVLTLNQDLTYSLSQGGKTTNGDFVWAEDGGRILLAEDNIHLKVGENFVRMVTVKGKDLGDYQLEKRFGGDLSIKEKYWKLVELNGKPIKAGQKEPHLIIKEGRVTGNGGCNGFSGSYELDESTMRISFSKVAATQMACMDAEYESEFFSVLNTADNYTTDGKTLSLNKARMAPLARFEAVYMK</sequence>
<name>E4RV54_LEAB4</name>
<dbReference type="EMBL" id="CP002305">
    <property type="protein sequence ID" value="ADQ18792.1"/>
    <property type="molecule type" value="Genomic_DNA"/>
</dbReference>
<dbReference type="OrthoDB" id="5348860at2"/>
<organism evidence="2 3">
    <name type="scientific">Leadbetterella byssophila (strain DSM 17132 / JCM 16389 / KACC 11308 / NBRC 106382 / 4M15)</name>
    <dbReference type="NCBI Taxonomy" id="649349"/>
    <lineage>
        <taxon>Bacteria</taxon>
        <taxon>Pseudomonadati</taxon>
        <taxon>Bacteroidota</taxon>
        <taxon>Cytophagia</taxon>
        <taxon>Cytophagales</taxon>
        <taxon>Leadbetterellaceae</taxon>
        <taxon>Leadbetterella</taxon>
    </lineage>
</organism>
<accession>E4RV54</accession>
<dbReference type="PANTHER" id="PTHR35535:SF1">
    <property type="entry name" value="HEAT SHOCK PROTEIN HSLJ"/>
    <property type="match status" value="1"/>
</dbReference>
<dbReference type="RefSeq" id="WP_013409820.1">
    <property type="nucleotide sequence ID" value="NC_014655.1"/>
</dbReference>
<dbReference type="eggNOG" id="COG3187">
    <property type="taxonomic scope" value="Bacteria"/>
</dbReference>
<dbReference type="AlphaFoldDB" id="E4RV54"/>
<dbReference type="InterPro" id="IPR053147">
    <property type="entry name" value="Hsp_HslJ-like"/>
</dbReference>
<feature type="domain" description="DUF306" evidence="1">
    <location>
        <begin position="118"/>
        <end position="223"/>
    </location>
</feature>
<keyword evidence="3" id="KW-1185">Reference proteome</keyword>
<reference evidence="2 3" key="2">
    <citation type="journal article" date="2011" name="Stand. Genomic Sci.">
        <title>Complete genome sequence of Leadbetterella byssophila type strain (4M15).</title>
        <authorList>
            <person name="Abt B."/>
            <person name="Teshima H."/>
            <person name="Lucas S."/>
            <person name="Lapidus A."/>
            <person name="Del Rio T.G."/>
            <person name="Nolan M."/>
            <person name="Tice H."/>
            <person name="Cheng J.F."/>
            <person name="Pitluck S."/>
            <person name="Liolios K."/>
            <person name="Pagani I."/>
            <person name="Ivanova N."/>
            <person name="Mavromatis K."/>
            <person name="Pati A."/>
            <person name="Tapia R."/>
            <person name="Han C."/>
            <person name="Goodwin L."/>
            <person name="Chen A."/>
            <person name="Palaniappan K."/>
            <person name="Land M."/>
            <person name="Hauser L."/>
            <person name="Chang Y.J."/>
            <person name="Jeffries C.D."/>
            <person name="Rohde M."/>
            <person name="Goker M."/>
            <person name="Tindall B.J."/>
            <person name="Detter J.C."/>
            <person name="Woyke T."/>
            <person name="Bristow J."/>
            <person name="Eisen J.A."/>
            <person name="Markowitz V."/>
            <person name="Hugenholtz P."/>
            <person name="Klenk H.P."/>
            <person name="Kyrpides N.C."/>
        </authorList>
    </citation>
    <scope>NUCLEOTIDE SEQUENCE [LARGE SCALE GENOMIC DNA]</scope>
    <source>
        <strain evidence="3">DSM 17132 / JCM 16389 / KACC 11308 / NBRC 106382 / 4M15</strain>
    </source>
</reference>
<proteinExistence type="predicted"/>
<dbReference type="Gene3D" id="2.40.128.270">
    <property type="match status" value="1"/>
</dbReference>
<dbReference type="Gene3D" id="2.40.128.640">
    <property type="match status" value="1"/>
</dbReference>
<dbReference type="HOGENOM" id="CLU_043917_0_0_10"/>
<dbReference type="InterPro" id="IPR005184">
    <property type="entry name" value="DUF306_Meta_HslJ"/>
</dbReference>
<evidence type="ECO:0000313" key="3">
    <source>
        <dbReference type="Proteomes" id="UP000007435"/>
    </source>
</evidence>
<evidence type="ECO:0000313" key="2">
    <source>
        <dbReference type="EMBL" id="ADQ18792.1"/>
    </source>
</evidence>
<reference key="1">
    <citation type="submission" date="2010-11" db="EMBL/GenBank/DDBJ databases">
        <title>The complete genome of Leadbetterella byssophila DSM 17132.</title>
        <authorList>
            <consortium name="US DOE Joint Genome Institute (JGI-PGF)"/>
            <person name="Lucas S."/>
            <person name="Copeland A."/>
            <person name="Lapidus A."/>
            <person name="Glavina del Rio T."/>
            <person name="Dalin E."/>
            <person name="Tice H."/>
            <person name="Bruce D."/>
            <person name="Goodwin L."/>
            <person name="Pitluck S."/>
            <person name="Kyrpides N."/>
            <person name="Mavromatis K."/>
            <person name="Ivanova N."/>
            <person name="Teshima H."/>
            <person name="Brettin T."/>
            <person name="Detter J.C."/>
            <person name="Han C."/>
            <person name="Tapia R."/>
            <person name="Land M."/>
            <person name="Hauser L."/>
            <person name="Markowitz V."/>
            <person name="Cheng J.-F."/>
            <person name="Hugenholtz P."/>
            <person name="Woyke T."/>
            <person name="Wu D."/>
            <person name="Tindall B."/>
            <person name="Pomrenke H.G."/>
            <person name="Brambilla E."/>
            <person name="Klenk H.-P."/>
            <person name="Eisen J.A."/>
        </authorList>
    </citation>
    <scope>NUCLEOTIDE SEQUENCE [LARGE SCALE GENOMIC DNA]</scope>
    <source>
        <strain>DSM 17132</strain>
    </source>
</reference>
<dbReference type="Pfam" id="PF03724">
    <property type="entry name" value="META"/>
    <property type="match status" value="1"/>
</dbReference>
<dbReference type="STRING" id="649349.Lbys_3131"/>